<feature type="transmembrane region" description="Helical" evidence="1">
    <location>
        <begin position="89"/>
        <end position="109"/>
    </location>
</feature>
<name>A0A0U1NVE0_9BACI</name>
<keyword evidence="3" id="KW-1185">Reference proteome</keyword>
<keyword evidence="1" id="KW-0812">Transmembrane</keyword>
<feature type="transmembrane region" description="Helical" evidence="1">
    <location>
        <begin position="49"/>
        <end position="68"/>
    </location>
</feature>
<gene>
    <name evidence="2" type="ORF">BN000_01923</name>
</gene>
<dbReference type="RefSeq" id="WP_090633669.1">
    <property type="nucleotide sequence ID" value="NZ_CVRB01000002.1"/>
</dbReference>
<dbReference type="STRING" id="1499688.BN000_01923"/>
<evidence type="ECO:0000313" key="2">
    <source>
        <dbReference type="EMBL" id="CRK82003.1"/>
    </source>
</evidence>
<feature type="transmembrane region" description="Helical" evidence="1">
    <location>
        <begin position="115"/>
        <end position="136"/>
    </location>
</feature>
<proteinExistence type="predicted"/>
<organism evidence="2 3">
    <name type="scientific">Neobacillus massiliamazoniensis</name>
    <dbReference type="NCBI Taxonomy" id="1499688"/>
    <lineage>
        <taxon>Bacteria</taxon>
        <taxon>Bacillati</taxon>
        <taxon>Bacillota</taxon>
        <taxon>Bacilli</taxon>
        <taxon>Bacillales</taxon>
        <taxon>Bacillaceae</taxon>
        <taxon>Neobacillus</taxon>
    </lineage>
</organism>
<keyword evidence="1" id="KW-0472">Membrane</keyword>
<dbReference type="Proteomes" id="UP000199087">
    <property type="component" value="Unassembled WGS sequence"/>
</dbReference>
<accession>A0A0U1NVE0</accession>
<dbReference type="EMBL" id="CVRB01000002">
    <property type="protein sequence ID" value="CRK82003.1"/>
    <property type="molecule type" value="Genomic_DNA"/>
</dbReference>
<protein>
    <submittedName>
        <fullName evidence="2">Putative integral inner membrane protein</fullName>
    </submittedName>
</protein>
<sequence length="147" mass="16644">MIDYLIIIIIISLLMLREKQIRPSRMWITPVLLILLTVSNILHSVNLTLLSFIMYFICLTIGLGLGVWRGKLEKIRVNSGTGMVTSQSSIVGIILFMGIILLRLIGGYWGKEYGVIALTNALIFIPLGSICARRYIIYLRYKQLKGE</sequence>
<keyword evidence="1" id="KW-1133">Transmembrane helix</keyword>
<evidence type="ECO:0000256" key="1">
    <source>
        <dbReference type="SAM" id="Phobius"/>
    </source>
</evidence>
<dbReference type="AlphaFoldDB" id="A0A0U1NVE0"/>
<feature type="transmembrane region" description="Helical" evidence="1">
    <location>
        <begin position="26"/>
        <end position="43"/>
    </location>
</feature>
<evidence type="ECO:0000313" key="3">
    <source>
        <dbReference type="Proteomes" id="UP000199087"/>
    </source>
</evidence>
<dbReference type="OrthoDB" id="2652065at2"/>
<reference evidence="3" key="1">
    <citation type="submission" date="2015-05" db="EMBL/GenBank/DDBJ databases">
        <authorList>
            <person name="Urmite Genomes"/>
        </authorList>
    </citation>
    <scope>NUCLEOTIDE SEQUENCE [LARGE SCALE GENOMIC DNA]</scope>
    <source>
        <strain evidence="3">LF1</strain>
    </source>
</reference>